<organism evidence="1 2">
    <name type="scientific">Strongyloides venezuelensis</name>
    <name type="common">Threadworm</name>
    <dbReference type="NCBI Taxonomy" id="75913"/>
    <lineage>
        <taxon>Eukaryota</taxon>
        <taxon>Metazoa</taxon>
        <taxon>Ecdysozoa</taxon>
        <taxon>Nematoda</taxon>
        <taxon>Chromadorea</taxon>
        <taxon>Rhabditida</taxon>
        <taxon>Tylenchina</taxon>
        <taxon>Panagrolaimomorpha</taxon>
        <taxon>Strongyloidoidea</taxon>
        <taxon>Strongyloididae</taxon>
        <taxon>Strongyloides</taxon>
    </lineage>
</organism>
<reference evidence="1" key="1">
    <citation type="submission" date="2014-07" db="EMBL/GenBank/DDBJ databases">
        <authorList>
            <person name="Martin A.A"/>
            <person name="De Silva N."/>
        </authorList>
    </citation>
    <scope>NUCLEOTIDE SEQUENCE</scope>
</reference>
<evidence type="ECO:0000313" key="1">
    <source>
        <dbReference type="Proteomes" id="UP000035680"/>
    </source>
</evidence>
<dbReference type="AlphaFoldDB" id="A0A0K0FTC7"/>
<name>A0A0K0FTC7_STRVS</name>
<sequence>MTTKITKFNNKINKREQEKIAKLLSDVKINENLTVDITKIISQIQVISNEINKLILVIIDFVENEVKERMLLGLPITKKNIPRDIYQNKNNSLENELNNSKYNMKVDDFQIVKRRKRNIKNPTPDNKVKHSKMENMIKSSEDNNGGKNNPVLSYAEVAKRRVNIKKRQACKIMIIATKVLKSYDRSKVDYDGTNIEDVVKASAALRRTERFDQRIQRMIEQSKSQQRNVRNHAQAYLRKVEKKFKEKLRQ</sequence>
<evidence type="ECO:0000313" key="2">
    <source>
        <dbReference type="WBParaSite" id="SVE_1517800.1"/>
    </source>
</evidence>
<accession>A0A0K0FTC7</accession>
<reference evidence="2" key="2">
    <citation type="submission" date="2015-08" db="UniProtKB">
        <authorList>
            <consortium name="WormBaseParasite"/>
        </authorList>
    </citation>
    <scope>IDENTIFICATION</scope>
</reference>
<protein>
    <submittedName>
        <fullName evidence="2">BHLH domain-containing protein</fullName>
    </submittedName>
</protein>
<dbReference type="STRING" id="75913.A0A0K0FTC7"/>
<proteinExistence type="predicted"/>
<keyword evidence="1" id="KW-1185">Reference proteome</keyword>
<dbReference type="Proteomes" id="UP000035680">
    <property type="component" value="Unassembled WGS sequence"/>
</dbReference>
<dbReference type="WBParaSite" id="SVE_1517800.1">
    <property type="protein sequence ID" value="SVE_1517800.1"/>
    <property type="gene ID" value="SVE_1517800"/>
</dbReference>